<dbReference type="PANTHER" id="PTHR38048">
    <property type="entry name" value="EXPRESSED PROTEIN"/>
    <property type="match status" value="1"/>
</dbReference>
<evidence type="ECO:0000313" key="3">
    <source>
        <dbReference type="EMBL" id="KAK4232175.1"/>
    </source>
</evidence>
<protein>
    <recommendedName>
        <fullName evidence="2">Hemerythrin-like domain-containing protein</fullName>
    </recommendedName>
</protein>
<reference evidence="3" key="1">
    <citation type="journal article" date="2023" name="Mol. Phylogenet. Evol.">
        <title>Genome-scale phylogeny and comparative genomics of the fungal order Sordariales.</title>
        <authorList>
            <person name="Hensen N."/>
            <person name="Bonometti L."/>
            <person name="Westerberg I."/>
            <person name="Brannstrom I.O."/>
            <person name="Guillou S."/>
            <person name="Cros-Aarteil S."/>
            <person name="Calhoun S."/>
            <person name="Haridas S."/>
            <person name="Kuo A."/>
            <person name="Mondo S."/>
            <person name="Pangilinan J."/>
            <person name="Riley R."/>
            <person name="LaButti K."/>
            <person name="Andreopoulos B."/>
            <person name="Lipzen A."/>
            <person name="Chen C."/>
            <person name="Yan M."/>
            <person name="Daum C."/>
            <person name="Ng V."/>
            <person name="Clum A."/>
            <person name="Steindorff A."/>
            <person name="Ohm R.A."/>
            <person name="Martin F."/>
            <person name="Silar P."/>
            <person name="Natvig D.O."/>
            <person name="Lalanne C."/>
            <person name="Gautier V."/>
            <person name="Ament-Velasquez S.L."/>
            <person name="Kruys A."/>
            <person name="Hutchinson M.I."/>
            <person name="Powell A.J."/>
            <person name="Barry K."/>
            <person name="Miller A.N."/>
            <person name="Grigoriev I.V."/>
            <person name="Debuchy R."/>
            <person name="Gladieux P."/>
            <person name="Hiltunen Thoren M."/>
            <person name="Johannesson H."/>
        </authorList>
    </citation>
    <scope>NUCLEOTIDE SEQUENCE</scope>
    <source>
        <strain evidence="3">CBS 990.96</strain>
    </source>
</reference>
<dbReference type="AlphaFoldDB" id="A0AAN7H8K3"/>
<evidence type="ECO:0000256" key="1">
    <source>
        <dbReference type="SAM" id="MobiDB-lite"/>
    </source>
</evidence>
<dbReference type="PANTHER" id="PTHR38048:SF1">
    <property type="entry name" value="HEMERYTHRIN-LIKE DOMAIN-CONTAINING PROTEIN"/>
    <property type="match status" value="1"/>
</dbReference>
<dbReference type="Pfam" id="PF01814">
    <property type="entry name" value="Hemerythrin"/>
    <property type="match status" value="1"/>
</dbReference>
<gene>
    <name evidence="3" type="ORF">QBC38DRAFT_533163</name>
</gene>
<evidence type="ECO:0000259" key="2">
    <source>
        <dbReference type="Pfam" id="PF01814"/>
    </source>
</evidence>
<sequence>MSLSSNDETSNIPTEPQQNASDDNTSTPKENLPPLTPDQFRIYNRLADQMKYFHDHFIQIHSTLYNACLANKRPANMSLKQFLDEGLRLIRYLEAHHSIEETHLYPLLARKMPQFGKKNKKDCCELLKQHKEIHEGMDKLEGYLRGCKSGKEEFEMGKMKELMEGWREVLMRHLDEEVDELGAERMRSVWSLEEMRGLPI</sequence>
<comment type="caution">
    <text evidence="3">The sequence shown here is derived from an EMBL/GenBank/DDBJ whole genome shotgun (WGS) entry which is preliminary data.</text>
</comment>
<name>A0AAN7H8K3_9PEZI</name>
<dbReference type="InterPro" id="IPR053206">
    <property type="entry name" value="Dimeric_xanthone_biosynth"/>
</dbReference>
<evidence type="ECO:0000313" key="4">
    <source>
        <dbReference type="Proteomes" id="UP001301958"/>
    </source>
</evidence>
<accession>A0AAN7H8K3</accession>
<dbReference type="Gene3D" id="1.20.120.520">
    <property type="entry name" value="nmb1532 protein domain like"/>
    <property type="match status" value="1"/>
</dbReference>
<feature type="compositionally biased region" description="Polar residues" evidence="1">
    <location>
        <begin position="1"/>
        <end position="29"/>
    </location>
</feature>
<proteinExistence type="predicted"/>
<dbReference type="Proteomes" id="UP001301958">
    <property type="component" value="Unassembled WGS sequence"/>
</dbReference>
<feature type="region of interest" description="Disordered" evidence="1">
    <location>
        <begin position="1"/>
        <end position="37"/>
    </location>
</feature>
<dbReference type="InterPro" id="IPR012312">
    <property type="entry name" value="Hemerythrin-like"/>
</dbReference>
<organism evidence="3 4">
    <name type="scientific">Podospora fimiseda</name>
    <dbReference type="NCBI Taxonomy" id="252190"/>
    <lineage>
        <taxon>Eukaryota</taxon>
        <taxon>Fungi</taxon>
        <taxon>Dikarya</taxon>
        <taxon>Ascomycota</taxon>
        <taxon>Pezizomycotina</taxon>
        <taxon>Sordariomycetes</taxon>
        <taxon>Sordariomycetidae</taxon>
        <taxon>Sordariales</taxon>
        <taxon>Podosporaceae</taxon>
        <taxon>Podospora</taxon>
    </lineage>
</organism>
<reference evidence="3" key="2">
    <citation type="submission" date="2023-05" db="EMBL/GenBank/DDBJ databases">
        <authorList>
            <consortium name="Lawrence Berkeley National Laboratory"/>
            <person name="Steindorff A."/>
            <person name="Hensen N."/>
            <person name="Bonometti L."/>
            <person name="Westerberg I."/>
            <person name="Brannstrom I.O."/>
            <person name="Guillou S."/>
            <person name="Cros-Aarteil S."/>
            <person name="Calhoun S."/>
            <person name="Haridas S."/>
            <person name="Kuo A."/>
            <person name="Mondo S."/>
            <person name="Pangilinan J."/>
            <person name="Riley R."/>
            <person name="Labutti K."/>
            <person name="Andreopoulos B."/>
            <person name="Lipzen A."/>
            <person name="Chen C."/>
            <person name="Yanf M."/>
            <person name="Daum C."/>
            <person name="Ng V."/>
            <person name="Clum A."/>
            <person name="Ohm R."/>
            <person name="Martin F."/>
            <person name="Silar P."/>
            <person name="Natvig D."/>
            <person name="Lalanne C."/>
            <person name="Gautier V."/>
            <person name="Ament-Velasquez S.L."/>
            <person name="Kruys A."/>
            <person name="Hutchinson M.I."/>
            <person name="Powell A.J."/>
            <person name="Barry K."/>
            <person name="Miller A.N."/>
            <person name="Grigoriev I.V."/>
            <person name="Debuchy R."/>
            <person name="Gladieux P."/>
            <person name="Thoren M.H."/>
            <person name="Johannesson H."/>
        </authorList>
    </citation>
    <scope>NUCLEOTIDE SEQUENCE</scope>
    <source>
        <strain evidence="3">CBS 990.96</strain>
    </source>
</reference>
<feature type="domain" description="Hemerythrin-like" evidence="2">
    <location>
        <begin position="48"/>
        <end position="181"/>
    </location>
</feature>
<dbReference type="CDD" id="cd12108">
    <property type="entry name" value="Hr-like"/>
    <property type="match status" value="1"/>
</dbReference>
<dbReference type="EMBL" id="MU865289">
    <property type="protein sequence ID" value="KAK4232175.1"/>
    <property type="molecule type" value="Genomic_DNA"/>
</dbReference>
<keyword evidence="4" id="KW-1185">Reference proteome</keyword>